<protein>
    <submittedName>
        <fullName evidence="2">15551_t:CDS:1</fullName>
    </submittedName>
</protein>
<feature type="region of interest" description="Disordered" evidence="1">
    <location>
        <begin position="138"/>
        <end position="159"/>
    </location>
</feature>
<reference evidence="2" key="1">
    <citation type="submission" date="2021-06" db="EMBL/GenBank/DDBJ databases">
        <authorList>
            <person name="Kallberg Y."/>
            <person name="Tangrot J."/>
            <person name="Rosling A."/>
        </authorList>
    </citation>
    <scope>NUCLEOTIDE SEQUENCE</scope>
    <source>
        <strain evidence="2">MA453B</strain>
    </source>
</reference>
<dbReference type="AlphaFoldDB" id="A0A9N9I5P0"/>
<dbReference type="Proteomes" id="UP000789405">
    <property type="component" value="Unassembled WGS sequence"/>
</dbReference>
<organism evidence="2 3">
    <name type="scientific">Dentiscutata erythropus</name>
    <dbReference type="NCBI Taxonomy" id="1348616"/>
    <lineage>
        <taxon>Eukaryota</taxon>
        <taxon>Fungi</taxon>
        <taxon>Fungi incertae sedis</taxon>
        <taxon>Mucoromycota</taxon>
        <taxon>Glomeromycotina</taxon>
        <taxon>Glomeromycetes</taxon>
        <taxon>Diversisporales</taxon>
        <taxon>Gigasporaceae</taxon>
        <taxon>Dentiscutata</taxon>
    </lineage>
</organism>
<keyword evidence="3" id="KW-1185">Reference proteome</keyword>
<gene>
    <name evidence="2" type="ORF">DERYTH_LOCUS14456</name>
</gene>
<dbReference type="EMBL" id="CAJVPY010010907">
    <property type="protein sequence ID" value="CAG8722774.1"/>
    <property type="molecule type" value="Genomic_DNA"/>
</dbReference>
<feature type="non-terminal residue" evidence="2">
    <location>
        <position position="159"/>
    </location>
</feature>
<proteinExistence type="predicted"/>
<accession>A0A9N9I5P0</accession>
<evidence type="ECO:0000313" key="3">
    <source>
        <dbReference type="Proteomes" id="UP000789405"/>
    </source>
</evidence>
<comment type="caution">
    <text evidence="2">The sequence shown here is derived from an EMBL/GenBank/DDBJ whole genome shotgun (WGS) entry which is preliminary data.</text>
</comment>
<sequence length="159" mass="18608">ELSDYKHKVENSKKRKLEKINPKTNQIFKKFHTTVESDNGIETDYELDPQLDYVSDPQIESSTTQQNNYSENFSKLESEFSELHSDDLSYTKRQKKGKSKVINQATIQINHQEFLNNNSKRIYESDKYLISKNKFYEDNSDGELDYNSDSSSAKKAKMI</sequence>
<name>A0A9N9I5P0_9GLOM</name>
<evidence type="ECO:0000256" key="1">
    <source>
        <dbReference type="SAM" id="MobiDB-lite"/>
    </source>
</evidence>
<evidence type="ECO:0000313" key="2">
    <source>
        <dbReference type="EMBL" id="CAG8722774.1"/>
    </source>
</evidence>